<evidence type="ECO:0000313" key="1">
    <source>
        <dbReference type="EMBL" id="KAK8157152.1"/>
    </source>
</evidence>
<dbReference type="Proteomes" id="UP001456524">
    <property type="component" value="Unassembled WGS sequence"/>
</dbReference>
<reference evidence="1 2" key="1">
    <citation type="journal article" date="2022" name="G3 (Bethesda)">
        <title>Enemy or ally: a genomic approach to elucidate the lifestyle of Phyllosticta citrichinaensis.</title>
        <authorList>
            <person name="Buijs V.A."/>
            <person name="Groenewald J.Z."/>
            <person name="Haridas S."/>
            <person name="LaButti K.M."/>
            <person name="Lipzen A."/>
            <person name="Martin F.M."/>
            <person name="Barry K."/>
            <person name="Grigoriev I.V."/>
            <person name="Crous P.W."/>
            <person name="Seidl M.F."/>
        </authorList>
    </citation>
    <scope>NUCLEOTIDE SEQUENCE [LARGE SCALE GENOMIC DNA]</scope>
    <source>
        <strain evidence="1 2">CBS 129764</strain>
    </source>
</reference>
<dbReference type="EMBL" id="JBBWUH010000009">
    <property type="protein sequence ID" value="KAK8157152.1"/>
    <property type="molecule type" value="Genomic_DNA"/>
</dbReference>
<accession>A0ABR1XJE3</accession>
<evidence type="ECO:0008006" key="3">
    <source>
        <dbReference type="Google" id="ProtNLM"/>
    </source>
</evidence>
<evidence type="ECO:0000313" key="2">
    <source>
        <dbReference type="Proteomes" id="UP001456524"/>
    </source>
</evidence>
<protein>
    <recommendedName>
        <fullName evidence="3">F-box domain-containing protein</fullName>
    </recommendedName>
</protein>
<sequence>MIPQSFSMDPQTQIRSLPTELLQIINDELSPADSRHLRMTCSNLWNRIRPGPWTAADQKAWVLTRQENYPDGLLCHNCYRFHHFSRNMDSEFPKNHYVDEPHLECGRKQGMVLLGTRWLKFCHVQLLMNRHRWGKEHGMPLDALSMPYESPPPPGLERPDQFRMRQMWKAKVIQGQLYLKGEYTISGHFPDITATLETKKPIRLCKHRTTEFGIVKHLCRRIKEQVCSPKIWPRQLGSRVLNLDSCDFCYTDYQITLGYLPADGAHCVQFETWHRVGKCASPGDRNWLALTSDDVMKIISHNADARGIRSSGCNELGSIRWNFEMAEYSKRPGLV</sequence>
<proteinExistence type="predicted"/>
<organism evidence="1 2">
    <name type="scientific">Phyllosticta citrichinensis</name>
    <dbReference type="NCBI Taxonomy" id="1130410"/>
    <lineage>
        <taxon>Eukaryota</taxon>
        <taxon>Fungi</taxon>
        <taxon>Dikarya</taxon>
        <taxon>Ascomycota</taxon>
        <taxon>Pezizomycotina</taxon>
        <taxon>Dothideomycetes</taxon>
        <taxon>Dothideomycetes incertae sedis</taxon>
        <taxon>Botryosphaeriales</taxon>
        <taxon>Phyllostictaceae</taxon>
        <taxon>Phyllosticta</taxon>
    </lineage>
</organism>
<keyword evidence="2" id="KW-1185">Reference proteome</keyword>
<gene>
    <name evidence="1" type="ORF">IWX90DRAFT_417856</name>
</gene>
<comment type="caution">
    <text evidence="1">The sequence shown here is derived from an EMBL/GenBank/DDBJ whole genome shotgun (WGS) entry which is preliminary data.</text>
</comment>
<name>A0ABR1XJE3_9PEZI</name>